<sequence length="1021" mass="119192">MKQNRFYIFELLKGLFEKEFFRFLLVGGFNTVIGYSVTLILFYWLKLDYRLSQITNFVICFPIAYSLQAIYAFRTEWSFKRLLIYPVSSLPNYLLQFIVLLISVEGLNLPVYIAFLVSYIIPIPIMFFVVRFLVKPHKKSKRNANEVPLTKYIILYSLFFSIIFLLGFKDFFIDHGKSFIWYLDGTKQHFSFLYNLAEVLKETIQNYQGIPYWSWQLGLGGDIFHSYSYYVLGDPLSYLVGLLFPLSQIELGYSLMVVLRLFLVGMSLLVYCKYMGLKKIPSVIGSLVYAFSGHILFWGLRHPFFINPAIILPVLLVSTEELFKKKKPYLFILTVAFSAINCFYFFYMNTITVFIYATIRFFFFVETNRKKEFLKIFFKISSYYILGIAIGSVFFVPAAYGFLNTYRVPDEMKLDVSFNLRMFKRFIINDYEKGIPRVSLALISFPCVLLLLSFKDRIYKSFKVLFVIFTIFLCIPFIHSMFNGFSAPNDRWVYNYILIISLLVAFALNNIDKYKHTTISCWILFAFAYFGIFHYDLTLSNFIMVTIGIACFVYGILKYQYSTINNRQKIEINLIEVGLLLLVAVNLITNVNALMSQKNYGSEFRDYNSVLNMYLDHKTAVIKELDDNNFYRVEYDDMSDNRSLVNNFNGTHLYNSIIDKDIIELYRYNQLRTSLGTSAYMGFDEISSLNSLMGVKYYIAKEQDKHIIPYGFRLKDIKEEVIIYENENYLPIGFVYYNWFSKEDISKMDNVDRIYSMLDGAILEEDVEGGIKKPQQYSQKIEYEVLTTDGVRLEENKAIVSKKEGSINLMVNNVSASELFFFIDRIFYENDNSKFKISVETNQTKKSIETRSVNNTYYIDNRDYLYNLGYCELNDMEVKISFSLAGDYKFDELGFYKIDMNDFNEKIATLKNSKLRDIEYSNNFIGGNITLDKPGILFISIPYTPGWKAFVNGEGVETIKVNTAFTGIVLEEGNHEIYLKYTTPLILQCTIISISGIIILIIIIHLDRRRTGFKGKSRLYV</sequence>
<dbReference type="AlphaFoldDB" id="A0A6A7KB38"/>
<evidence type="ECO:0000313" key="8">
    <source>
        <dbReference type="Proteomes" id="UP000440004"/>
    </source>
</evidence>
<keyword evidence="3 5" id="KW-1133">Transmembrane helix</keyword>
<feature type="transmembrane region" description="Helical" evidence="5">
    <location>
        <begin position="109"/>
        <end position="133"/>
    </location>
</feature>
<dbReference type="Pfam" id="PF04138">
    <property type="entry name" value="GtrA_DPMS_TM"/>
    <property type="match status" value="1"/>
</dbReference>
<feature type="transmembrane region" description="Helical" evidence="5">
    <location>
        <begin position="541"/>
        <end position="561"/>
    </location>
</feature>
<gene>
    <name evidence="7" type="ORF">GC105_13240</name>
</gene>
<dbReference type="PANTHER" id="PTHR38454:SF1">
    <property type="entry name" value="INTEGRAL MEMBRANE PROTEIN"/>
    <property type="match status" value="1"/>
</dbReference>
<dbReference type="RefSeq" id="WP_152805637.1">
    <property type="nucleotide sequence ID" value="NZ_WHNX01000026.1"/>
</dbReference>
<feature type="transmembrane region" description="Helical" evidence="5">
    <location>
        <begin position="985"/>
        <end position="1006"/>
    </location>
</feature>
<feature type="transmembrane region" description="Helical" evidence="5">
    <location>
        <begin position="51"/>
        <end position="71"/>
    </location>
</feature>
<evidence type="ECO:0000256" key="4">
    <source>
        <dbReference type="ARBA" id="ARBA00023136"/>
    </source>
</evidence>
<name>A0A6A7KB38_9FIRM</name>
<feature type="transmembrane region" description="Helical" evidence="5">
    <location>
        <begin position="381"/>
        <end position="403"/>
    </location>
</feature>
<dbReference type="EMBL" id="WHNX01000026">
    <property type="protein sequence ID" value="MPW26750.1"/>
    <property type="molecule type" value="Genomic_DNA"/>
</dbReference>
<feature type="transmembrane region" description="Helical" evidence="5">
    <location>
        <begin position="464"/>
        <end position="482"/>
    </location>
</feature>
<feature type="transmembrane region" description="Helical" evidence="5">
    <location>
        <begin position="153"/>
        <end position="173"/>
    </location>
</feature>
<dbReference type="GO" id="GO:0000271">
    <property type="term" value="P:polysaccharide biosynthetic process"/>
    <property type="evidence" value="ECO:0007669"/>
    <property type="project" value="InterPro"/>
</dbReference>
<proteinExistence type="predicted"/>
<feature type="domain" description="GtrA/DPMS transmembrane" evidence="6">
    <location>
        <begin position="22"/>
        <end position="134"/>
    </location>
</feature>
<comment type="subcellular location">
    <subcellularLocation>
        <location evidence="1">Membrane</location>
        <topology evidence="1">Multi-pass membrane protein</topology>
    </subcellularLocation>
</comment>
<keyword evidence="4 5" id="KW-0472">Membrane</keyword>
<organism evidence="7 8">
    <name type="scientific">Alkalibaculum sporogenes</name>
    <dbReference type="NCBI Taxonomy" id="2655001"/>
    <lineage>
        <taxon>Bacteria</taxon>
        <taxon>Bacillati</taxon>
        <taxon>Bacillota</taxon>
        <taxon>Clostridia</taxon>
        <taxon>Eubacteriales</taxon>
        <taxon>Eubacteriaceae</taxon>
        <taxon>Alkalibaculum</taxon>
    </lineage>
</organism>
<evidence type="ECO:0000259" key="6">
    <source>
        <dbReference type="Pfam" id="PF04138"/>
    </source>
</evidence>
<feature type="transmembrane region" description="Helical" evidence="5">
    <location>
        <begin position="83"/>
        <end position="103"/>
    </location>
</feature>
<feature type="transmembrane region" description="Helical" evidence="5">
    <location>
        <begin position="283"/>
        <end position="300"/>
    </location>
</feature>
<evidence type="ECO:0000313" key="7">
    <source>
        <dbReference type="EMBL" id="MPW26750.1"/>
    </source>
</evidence>
<evidence type="ECO:0000256" key="3">
    <source>
        <dbReference type="ARBA" id="ARBA00022989"/>
    </source>
</evidence>
<dbReference type="InterPro" id="IPR018580">
    <property type="entry name" value="Uncharacterised_YfhO"/>
</dbReference>
<dbReference type="Proteomes" id="UP000440004">
    <property type="component" value="Unassembled WGS sequence"/>
</dbReference>
<accession>A0A6A7KB38</accession>
<dbReference type="PANTHER" id="PTHR38454">
    <property type="entry name" value="INTEGRAL MEMBRANE PROTEIN-RELATED"/>
    <property type="match status" value="1"/>
</dbReference>
<dbReference type="Pfam" id="PF09586">
    <property type="entry name" value="YfhO"/>
    <property type="match status" value="1"/>
</dbReference>
<dbReference type="GO" id="GO:0016020">
    <property type="term" value="C:membrane"/>
    <property type="evidence" value="ECO:0007669"/>
    <property type="project" value="UniProtKB-SubCell"/>
</dbReference>
<feature type="transmembrane region" description="Helical" evidence="5">
    <location>
        <begin position="434"/>
        <end position="452"/>
    </location>
</feature>
<feature type="transmembrane region" description="Helical" evidence="5">
    <location>
        <begin position="573"/>
        <end position="595"/>
    </location>
</feature>
<evidence type="ECO:0000256" key="1">
    <source>
        <dbReference type="ARBA" id="ARBA00004141"/>
    </source>
</evidence>
<reference evidence="7 8" key="1">
    <citation type="submission" date="2019-10" db="EMBL/GenBank/DDBJ databases">
        <title>Alkalibaculum tamaniensis sp.nov., a new alkaliphilic acetogen, isolated on methoxylated aromatics from a mud volcano.</title>
        <authorList>
            <person name="Khomyakova M.A."/>
            <person name="Merkel A.Y."/>
            <person name="Bonch-Osmolovskaya E.A."/>
            <person name="Slobodkin A.I."/>
        </authorList>
    </citation>
    <scope>NUCLEOTIDE SEQUENCE [LARGE SCALE GENOMIC DNA]</scope>
    <source>
        <strain evidence="7 8">M08DMB</strain>
    </source>
</reference>
<feature type="transmembrane region" description="Helical" evidence="5">
    <location>
        <begin position="518"/>
        <end position="535"/>
    </location>
</feature>
<evidence type="ECO:0000256" key="2">
    <source>
        <dbReference type="ARBA" id="ARBA00022692"/>
    </source>
</evidence>
<keyword evidence="8" id="KW-1185">Reference proteome</keyword>
<feature type="transmembrane region" description="Helical" evidence="5">
    <location>
        <begin position="20"/>
        <end position="45"/>
    </location>
</feature>
<feature type="transmembrane region" description="Helical" evidence="5">
    <location>
        <begin position="251"/>
        <end position="271"/>
    </location>
</feature>
<feature type="transmembrane region" description="Helical" evidence="5">
    <location>
        <begin position="494"/>
        <end position="511"/>
    </location>
</feature>
<keyword evidence="2 5" id="KW-0812">Transmembrane</keyword>
<dbReference type="InterPro" id="IPR007267">
    <property type="entry name" value="GtrA_DPMS_TM"/>
</dbReference>
<evidence type="ECO:0000256" key="5">
    <source>
        <dbReference type="SAM" id="Phobius"/>
    </source>
</evidence>
<comment type="caution">
    <text evidence="7">The sequence shown here is derived from an EMBL/GenBank/DDBJ whole genome shotgun (WGS) entry which is preliminary data.</text>
</comment>
<protein>
    <submittedName>
        <fullName evidence="7">YfhO family protein</fullName>
    </submittedName>
</protein>